<dbReference type="InterPro" id="IPR005625">
    <property type="entry name" value="PepSY-ass_TM"/>
</dbReference>
<evidence type="ECO:0000313" key="1">
    <source>
        <dbReference type="EMBL" id="NSL90291.1"/>
    </source>
</evidence>
<accession>A0A433W915</accession>
<gene>
    <name evidence="1" type="ORF">ECE50_025885</name>
</gene>
<dbReference type="Pfam" id="PF03929">
    <property type="entry name" value="PepSY_TM"/>
    <property type="match status" value="1"/>
</dbReference>
<reference evidence="1" key="1">
    <citation type="submission" date="2020-05" db="EMBL/GenBank/DDBJ databases">
        <title>Chitinophaga laudate sp. nov., isolated from a tropical peat swamp.</title>
        <authorList>
            <person name="Goh C.B.S."/>
            <person name="Lee M.S."/>
            <person name="Parimannan S."/>
            <person name="Pasbakhsh P."/>
            <person name="Yule C.M."/>
            <person name="Rajandas H."/>
            <person name="Loke S."/>
            <person name="Croft L."/>
            <person name="Tan J.B.L."/>
        </authorList>
    </citation>
    <scope>NUCLEOTIDE SEQUENCE</scope>
    <source>
        <strain evidence="1">Mgbs1</strain>
    </source>
</reference>
<comment type="caution">
    <text evidence="1">The sequence shown here is derived from an EMBL/GenBank/DDBJ whole genome shotgun (WGS) entry which is preliminary data.</text>
</comment>
<name>A0A433W915_9BACT</name>
<sequence>MKQHWRKQLFRLHRISGLIAGAFILFLSLSGSILVFSDEIDHAMFRHAYEVTPGTRQKPLSELMDNAGKALRGSNPYLSVTRLPQAPDECIIIRREFTPDYKVYLFMDPYTGRVLHQQSNTGYFTGYLLYLHFTLMSGTTGAVIVFIVGIMLFISILTGIWVYRNAIGKVLSFRVKLEWHNRTRRWRNLHRIIGVWALLFNLLIAFTGFMIELKVIDSRNKPAAVSERIATPGVDYDQLMTVSRQQIPGFVPMGLRPPRKAGDPVRILGHAAEPAIWGRYSSSVSFDPATGAVKKTVNFSKAGPGDKFNACIAPLHFGNFGGIPVKILYSLLALTPGILSISGFLIWYRRKFIIKTHRI</sequence>
<dbReference type="EMBL" id="RIAR02000001">
    <property type="protein sequence ID" value="NSL90291.1"/>
    <property type="molecule type" value="Genomic_DNA"/>
</dbReference>
<dbReference type="PANTHER" id="PTHR34219">
    <property type="entry name" value="IRON-REGULATED INNER MEMBRANE PROTEIN-RELATED"/>
    <property type="match status" value="1"/>
</dbReference>
<evidence type="ECO:0000313" key="2">
    <source>
        <dbReference type="Proteomes" id="UP000281028"/>
    </source>
</evidence>
<protein>
    <submittedName>
        <fullName evidence="1">PepSY domain-containing protein</fullName>
    </submittedName>
</protein>
<dbReference type="AlphaFoldDB" id="A0A433W915"/>
<organism evidence="1 2">
    <name type="scientific">Chitinophaga solisilvae</name>
    <dbReference type="NCBI Taxonomy" id="1233460"/>
    <lineage>
        <taxon>Bacteria</taxon>
        <taxon>Pseudomonadati</taxon>
        <taxon>Bacteroidota</taxon>
        <taxon>Chitinophagia</taxon>
        <taxon>Chitinophagales</taxon>
        <taxon>Chitinophagaceae</taxon>
        <taxon>Chitinophaga</taxon>
    </lineage>
</organism>
<dbReference type="OrthoDB" id="6307929at2"/>
<proteinExistence type="predicted"/>
<dbReference type="Proteomes" id="UP000281028">
    <property type="component" value="Unassembled WGS sequence"/>
</dbReference>
<keyword evidence="2" id="KW-1185">Reference proteome</keyword>